<keyword evidence="5" id="KW-1185">Reference proteome</keyword>
<dbReference type="InterPro" id="IPR052521">
    <property type="entry name" value="Cell_div_SPOR-domain"/>
</dbReference>
<proteinExistence type="predicted"/>
<evidence type="ECO:0000256" key="2">
    <source>
        <dbReference type="SAM" id="Phobius"/>
    </source>
</evidence>
<dbReference type="SUPFAM" id="SSF110997">
    <property type="entry name" value="Sporulation related repeat"/>
    <property type="match status" value="1"/>
</dbReference>
<dbReference type="InterPro" id="IPR007730">
    <property type="entry name" value="SPOR-like_dom"/>
</dbReference>
<dbReference type="EMBL" id="JAGFNY010000023">
    <property type="protein sequence ID" value="MBW7570616.1"/>
    <property type="molecule type" value="Genomic_DNA"/>
</dbReference>
<reference evidence="4 5" key="1">
    <citation type="submission" date="2021-03" db="EMBL/GenBank/DDBJ databases">
        <title>Succinivibrio sp. nov. isolated from feces of cow.</title>
        <authorList>
            <person name="Choi J.-Y."/>
        </authorList>
    </citation>
    <scope>NUCLEOTIDE SEQUENCE [LARGE SCALE GENOMIC DNA]</scope>
    <source>
        <strain evidence="4 5">AGMB01872</strain>
    </source>
</reference>
<feature type="compositionally biased region" description="Polar residues" evidence="1">
    <location>
        <begin position="99"/>
        <end position="109"/>
    </location>
</feature>
<comment type="caution">
    <text evidence="4">The sequence shown here is derived from an EMBL/GenBank/DDBJ whole genome shotgun (WGS) entry which is preliminary data.</text>
</comment>
<name>A0ABS7DJA3_9GAMM</name>
<dbReference type="Proteomes" id="UP000731465">
    <property type="component" value="Unassembled WGS sequence"/>
</dbReference>
<dbReference type="RefSeq" id="WP_219937840.1">
    <property type="nucleotide sequence ID" value="NZ_JAGFNY010000023.1"/>
</dbReference>
<accession>A0ABS7DJA3</accession>
<feature type="compositionally biased region" description="Basic and acidic residues" evidence="1">
    <location>
        <begin position="127"/>
        <end position="139"/>
    </location>
</feature>
<keyword evidence="2" id="KW-1133">Transmembrane helix</keyword>
<dbReference type="Pfam" id="PF05036">
    <property type="entry name" value="SPOR"/>
    <property type="match status" value="1"/>
</dbReference>
<dbReference type="InterPro" id="IPR036680">
    <property type="entry name" value="SPOR-like_sf"/>
</dbReference>
<feature type="compositionally biased region" description="Polar residues" evidence="1">
    <location>
        <begin position="143"/>
        <end position="153"/>
    </location>
</feature>
<feature type="transmembrane region" description="Helical" evidence="2">
    <location>
        <begin position="12"/>
        <end position="29"/>
    </location>
</feature>
<dbReference type="PROSITE" id="PS51724">
    <property type="entry name" value="SPOR"/>
    <property type="match status" value="1"/>
</dbReference>
<gene>
    <name evidence="4" type="ORF">J5V48_06895</name>
</gene>
<evidence type="ECO:0000313" key="4">
    <source>
        <dbReference type="EMBL" id="MBW7570616.1"/>
    </source>
</evidence>
<feature type="domain" description="SPOR" evidence="3">
    <location>
        <begin position="162"/>
        <end position="241"/>
    </location>
</feature>
<protein>
    <submittedName>
        <fullName evidence="4">SPOR domain-containing protein</fullName>
    </submittedName>
</protein>
<organism evidence="4 5">
    <name type="scientific">Succinivibrio faecicola</name>
    <dbReference type="NCBI Taxonomy" id="2820300"/>
    <lineage>
        <taxon>Bacteria</taxon>
        <taxon>Pseudomonadati</taxon>
        <taxon>Pseudomonadota</taxon>
        <taxon>Gammaproteobacteria</taxon>
        <taxon>Aeromonadales</taxon>
        <taxon>Succinivibrionaceae</taxon>
        <taxon>Succinivibrio</taxon>
    </lineage>
</organism>
<dbReference type="Gene3D" id="3.30.70.1070">
    <property type="entry name" value="Sporulation related repeat"/>
    <property type="match status" value="1"/>
</dbReference>
<sequence length="241" mass="25701">MKFDTSLRNRIVGSLCVASLVLILIPFLSDSNDSSAKNNSSNAIAITKNGAMTDESGQLVSASSDIAQAQSEHDYSDLLAPVDDTPKTTQVSPFDALKQNEQQSNTVQSALLEPKEPVSATTTFPDTNRESTTTREVLKSSRKNANQNASSAKITQPKVNSALASGMYAAQVGVFSKKANVDALVSVLNSKGFKTISQNININGKAMIRVFAGTSKTREGALAICNKVKKNTKEQCRIVAL</sequence>
<evidence type="ECO:0000259" key="3">
    <source>
        <dbReference type="PROSITE" id="PS51724"/>
    </source>
</evidence>
<keyword evidence="2" id="KW-0472">Membrane</keyword>
<evidence type="ECO:0000313" key="5">
    <source>
        <dbReference type="Proteomes" id="UP000731465"/>
    </source>
</evidence>
<feature type="region of interest" description="Disordered" evidence="1">
    <location>
        <begin position="78"/>
        <end position="153"/>
    </location>
</feature>
<dbReference type="PANTHER" id="PTHR38687">
    <property type="entry name" value="CELL DIVISION PROTEIN DEDD-RELATED"/>
    <property type="match status" value="1"/>
</dbReference>
<keyword evidence="2" id="KW-0812">Transmembrane</keyword>
<evidence type="ECO:0000256" key="1">
    <source>
        <dbReference type="SAM" id="MobiDB-lite"/>
    </source>
</evidence>